<dbReference type="AlphaFoldDB" id="B7G3J3"/>
<dbReference type="PaxDb" id="2850-Phatr47491"/>
<organism evidence="2 3">
    <name type="scientific">Phaeodactylum tricornutum (strain CCAP 1055/1)</name>
    <dbReference type="NCBI Taxonomy" id="556484"/>
    <lineage>
        <taxon>Eukaryota</taxon>
        <taxon>Sar</taxon>
        <taxon>Stramenopiles</taxon>
        <taxon>Ochrophyta</taxon>
        <taxon>Bacillariophyta</taxon>
        <taxon>Bacillariophyceae</taxon>
        <taxon>Bacillariophycidae</taxon>
        <taxon>Naviculales</taxon>
        <taxon>Phaeodactylaceae</taxon>
        <taxon>Phaeodactylum</taxon>
    </lineage>
</organism>
<keyword evidence="3" id="KW-1185">Reference proteome</keyword>
<accession>B7G3J3</accession>
<reference evidence="2 3" key="1">
    <citation type="journal article" date="2008" name="Nature">
        <title>The Phaeodactylum genome reveals the evolutionary history of diatom genomes.</title>
        <authorList>
            <person name="Bowler C."/>
            <person name="Allen A.E."/>
            <person name="Badger J.H."/>
            <person name="Grimwood J."/>
            <person name="Jabbari K."/>
            <person name="Kuo A."/>
            <person name="Maheswari U."/>
            <person name="Martens C."/>
            <person name="Maumus F."/>
            <person name="Otillar R.P."/>
            <person name="Rayko E."/>
            <person name="Salamov A."/>
            <person name="Vandepoele K."/>
            <person name="Beszteri B."/>
            <person name="Gruber A."/>
            <person name="Heijde M."/>
            <person name="Katinka M."/>
            <person name="Mock T."/>
            <person name="Valentin K."/>
            <person name="Verret F."/>
            <person name="Berges J.A."/>
            <person name="Brownlee C."/>
            <person name="Cadoret J.P."/>
            <person name="Chiovitti A."/>
            <person name="Choi C.J."/>
            <person name="Coesel S."/>
            <person name="De Martino A."/>
            <person name="Detter J.C."/>
            <person name="Durkin C."/>
            <person name="Falciatore A."/>
            <person name="Fournet J."/>
            <person name="Haruta M."/>
            <person name="Huysman M.J."/>
            <person name="Jenkins B.D."/>
            <person name="Jiroutova K."/>
            <person name="Jorgensen R.E."/>
            <person name="Joubert Y."/>
            <person name="Kaplan A."/>
            <person name="Kroger N."/>
            <person name="Kroth P.G."/>
            <person name="La Roche J."/>
            <person name="Lindquist E."/>
            <person name="Lommer M."/>
            <person name="Martin-Jezequel V."/>
            <person name="Lopez P.J."/>
            <person name="Lucas S."/>
            <person name="Mangogna M."/>
            <person name="McGinnis K."/>
            <person name="Medlin L.K."/>
            <person name="Montsant A."/>
            <person name="Oudot-Le Secq M.P."/>
            <person name="Napoli C."/>
            <person name="Obornik M."/>
            <person name="Parker M.S."/>
            <person name="Petit J.L."/>
            <person name="Porcel B.M."/>
            <person name="Poulsen N."/>
            <person name="Robison M."/>
            <person name="Rychlewski L."/>
            <person name="Rynearson T.A."/>
            <person name="Schmutz J."/>
            <person name="Shapiro H."/>
            <person name="Siaut M."/>
            <person name="Stanley M."/>
            <person name="Sussman M.R."/>
            <person name="Taylor A.R."/>
            <person name="Vardi A."/>
            <person name="von Dassow P."/>
            <person name="Vyverman W."/>
            <person name="Willis A."/>
            <person name="Wyrwicz L.S."/>
            <person name="Rokhsar D.S."/>
            <person name="Weissenbach J."/>
            <person name="Armbrust E.V."/>
            <person name="Green B.R."/>
            <person name="Van de Peer Y."/>
            <person name="Grigoriev I.V."/>
        </authorList>
    </citation>
    <scope>NUCLEOTIDE SEQUENCE [LARGE SCALE GENOMIC DNA]</scope>
    <source>
        <strain evidence="2 3">CCAP 1055/1</strain>
    </source>
</reference>
<name>B7G3J3_PHATC</name>
<evidence type="ECO:0000256" key="1">
    <source>
        <dbReference type="SAM" id="MobiDB-lite"/>
    </source>
</evidence>
<dbReference type="RefSeq" id="XP_002181800.1">
    <property type="nucleotide sequence ID" value="XM_002181764.1"/>
</dbReference>
<dbReference type="OrthoDB" id="193499at2759"/>
<dbReference type="GeneID" id="7202272"/>
<sequence length="220" mass="24377">MLVATHSRPPMIPEGPRRTHPGRRNDGHRPHRLHSIVSDGRTTTRLFPTTSDAVRIGGHDCRDDLWGEHALVTDKVFMNKRNANEPPLPRISHTAKGLLTHRQLEVLPVFGITTRSDTTELDSSHTVFGQILSDESSTEFLKIVQDLPTYAVERPTSMKINGGSTDPGKENVVQDAAQAVFNAQRGFFRGAAKSLGDTRVSKVYEGKLLRRVEVTQVGIL</sequence>
<dbReference type="InParanoid" id="B7G3J3"/>
<feature type="region of interest" description="Disordered" evidence="1">
    <location>
        <begin position="1"/>
        <end position="34"/>
    </location>
</feature>
<dbReference type="KEGG" id="pti:PHATRDRAFT_47491"/>
<evidence type="ECO:0000313" key="3">
    <source>
        <dbReference type="Proteomes" id="UP000000759"/>
    </source>
</evidence>
<evidence type="ECO:0000313" key="2">
    <source>
        <dbReference type="EMBL" id="EEC47014.1"/>
    </source>
</evidence>
<dbReference type="EMBL" id="CM000615">
    <property type="protein sequence ID" value="EEC47014.1"/>
    <property type="molecule type" value="Genomic_DNA"/>
</dbReference>
<dbReference type="Proteomes" id="UP000000759">
    <property type="component" value="Chromosome 13"/>
</dbReference>
<protein>
    <submittedName>
        <fullName evidence="2">Uncharacterized protein</fullName>
    </submittedName>
</protein>
<reference evidence="3" key="2">
    <citation type="submission" date="2008-08" db="EMBL/GenBank/DDBJ databases">
        <authorList>
            <consortium name="Diatom Consortium"/>
            <person name="Grigoriev I."/>
            <person name="Grimwood J."/>
            <person name="Kuo A."/>
            <person name="Otillar R.P."/>
            <person name="Salamov A."/>
            <person name="Detter J.C."/>
            <person name="Lindquist E."/>
            <person name="Shapiro H."/>
            <person name="Lucas S."/>
            <person name="Glavina del Rio T."/>
            <person name="Pitluck S."/>
            <person name="Rokhsar D."/>
            <person name="Bowler C."/>
        </authorList>
    </citation>
    <scope>GENOME REANNOTATION</scope>
    <source>
        <strain evidence="3">CCAP 1055/1</strain>
    </source>
</reference>
<gene>
    <name evidence="2" type="ORF">PHATRDRAFT_47491</name>
</gene>
<proteinExistence type="predicted"/>
<dbReference type="eggNOG" id="ENOG502S7QA">
    <property type="taxonomic scope" value="Eukaryota"/>
</dbReference>